<evidence type="ECO:0000313" key="1">
    <source>
        <dbReference type="EMBL" id="MCK8782239.1"/>
    </source>
</evidence>
<protein>
    <submittedName>
        <fullName evidence="1">Uncharacterized protein</fullName>
    </submittedName>
</protein>
<evidence type="ECO:0000313" key="2">
    <source>
        <dbReference type="Proteomes" id="UP001202827"/>
    </source>
</evidence>
<gene>
    <name evidence="1" type="ORF">M0654_19860</name>
</gene>
<dbReference type="EMBL" id="JALPRY010000024">
    <property type="protein sequence ID" value="MCK8782239.1"/>
    <property type="molecule type" value="Genomic_DNA"/>
</dbReference>
<accession>A0ABT0IWI8</accession>
<keyword evidence="2" id="KW-1185">Reference proteome</keyword>
<organism evidence="1 2">
    <name type="scientific">Neorhizobium turbinariae</name>
    <dbReference type="NCBI Taxonomy" id="2937795"/>
    <lineage>
        <taxon>Bacteria</taxon>
        <taxon>Pseudomonadati</taxon>
        <taxon>Pseudomonadota</taxon>
        <taxon>Alphaproteobacteria</taxon>
        <taxon>Hyphomicrobiales</taxon>
        <taxon>Rhizobiaceae</taxon>
        <taxon>Rhizobium/Agrobacterium group</taxon>
        <taxon>Neorhizobium</taxon>
    </lineage>
</organism>
<name>A0ABT0IWI8_9HYPH</name>
<dbReference type="Proteomes" id="UP001202827">
    <property type="component" value="Unassembled WGS sequence"/>
</dbReference>
<sequence length="58" mass="6652">MQHYADLYALHNASLKSQNVFLRDNWEEIQPQHALAVSLGTRLTDDQKGSSRKKVEGR</sequence>
<dbReference type="RefSeq" id="WP_248684554.1">
    <property type="nucleotide sequence ID" value="NZ_JALPRY010000024.1"/>
</dbReference>
<reference evidence="1 2" key="1">
    <citation type="submission" date="2022-04" db="EMBL/GenBank/DDBJ databases">
        <title>Rhizobium coralii sp. nov., isolated from coral Turbinaria peltata.</title>
        <authorList>
            <person name="Sun H."/>
        </authorList>
    </citation>
    <scope>NUCLEOTIDE SEQUENCE [LARGE SCALE GENOMIC DNA]</scope>
    <source>
        <strain evidence="1 2">NTR19</strain>
    </source>
</reference>
<proteinExistence type="predicted"/>
<comment type="caution">
    <text evidence="1">The sequence shown here is derived from an EMBL/GenBank/DDBJ whole genome shotgun (WGS) entry which is preliminary data.</text>
</comment>